<feature type="compositionally biased region" description="Acidic residues" evidence="1">
    <location>
        <begin position="32"/>
        <end position="42"/>
    </location>
</feature>
<feature type="compositionally biased region" description="Acidic residues" evidence="1">
    <location>
        <begin position="342"/>
        <end position="367"/>
    </location>
</feature>
<dbReference type="GO" id="GO:0004672">
    <property type="term" value="F:protein kinase activity"/>
    <property type="evidence" value="ECO:0007669"/>
    <property type="project" value="InterPro"/>
</dbReference>
<feature type="region of interest" description="Disordered" evidence="1">
    <location>
        <begin position="334"/>
        <end position="390"/>
    </location>
</feature>
<dbReference type="EMBL" id="NHTK01005872">
    <property type="protein sequence ID" value="PPQ72397.1"/>
    <property type="molecule type" value="Genomic_DNA"/>
</dbReference>
<feature type="compositionally biased region" description="Polar residues" evidence="1">
    <location>
        <begin position="914"/>
        <end position="923"/>
    </location>
</feature>
<comment type="caution">
    <text evidence="3">The sequence shown here is derived from an EMBL/GenBank/DDBJ whole genome shotgun (WGS) entry which is preliminary data.</text>
</comment>
<keyword evidence="4" id="KW-1185">Reference proteome</keyword>
<dbReference type="InterPro" id="IPR008266">
    <property type="entry name" value="Tyr_kinase_AS"/>
</dbReference>
<feature type="compositionally biased region" description="Polar residues" evidence="1">
    <location>
        <begin position="1"/>
        <end position="24"/>
    </location>
</feature>
<sequence length="984" mass="110815">MGRSMYSISSDVNNNQEAPAQNHNSENRPDDVDSFTEEEFLDDSSSSGSEYHVDENENSPCEHCGGFPGDRALLEEARDMIGRLLQAYERSTQAALQAEESINQAFLNHLRVQKIIAESDRPLSEEELINYFNSRNSARFAPNPVSSTHSPPQTPHRPPMPVNVAQTPCRVSVTSENISIKVADDMKKVILQELDGFVTPFDPARLSDLLSNAANNQACREFLSSSGGAFYDTEETHTWTKIPQPAKNENRLYKPLIEVIKAVHQHFGLDATREVFDTHLKNVSSNNLDKIKGRPDILVTGSGAHFRGNINESLKWYQCLTVFEVKKEVAKRQRKVKKGAAVDDEEELEGEAEDEEFVDEDEEDEDEGLKGTVEEEEEAAQDGPDMPDDTVVTQKEVRDRYEKKSLSQLAFYARQVLSQQPTRSFMYNVLITERRVRLFCFDRVGAQYSKWFDYHQRPETLIQMICLVCGSDESLGIDTTVTFREEKIHIALCNGDTPVVVSAKPEPRIQPYNLRGRATVCWSVTDEGGKCYMLKQQFVREGRVPEHEILEEISKKIREIKNADLSTIGIHVFAQMYAKVSYTRGMSVVPDDFHDRAMYRILLEEHGDPIYKISGKTSLDLLVALRDAIAGHQIVWDAGIIHRDVSINNVLYRKPNSLYDTLRGVLIDFDLGVAIERLTSYAQADFRTGTRAFQSICVLESYKTVGKSGEKYPTVLHDYLDDLESFFWVLLWITSENFGPAMGTSTEALNSEILVRAKMDASPENSANFKRTTLSDHETIVLQDGWGAPETELVQRLARFFDKQITAKRRKIKKEKKASTVAELRDAAPKHYRAVFRYFDAAIRQLRQARDQLVDSNQAPTGSTTTPTSQLPALHSAVSSRSSSKRSRENETAQVATSFDQATAEPHPKRLRSTRSGTKSVTSKPRCEDTVVPVSQKKTRKKSKVNLKSMDINNGDLSDGNDVGSVRGRRPSARNARPSTSTGR</sequence>
<dbReference type="STRING" id="181874.A0A409W1L5"/>
<dbReference type="SUPFAM" id="SSF56112">
    <property type="entry name" value="Protein kinase-like (PK-like)"/>
    <property type="match status" value="1"/>
</dbReference>
<dbReference type="PROSITE" id="PS00109">
    <property type="entry name" value="PROTEIN_KINASE_TYR"/>
    <property type="match status" value="1"/>
</dbReference>
<feature type="region of interest" description="Disordered" evidence="1">
    <location>
        <begin position="1"/>
        <end position="65"/>
    </location>
</feature>
<feature type="domain" description="Fungal-type protein kinase" evidence="2">
    <location>
        <begin position="396"/>
        <end position="733"/>
    </location>
</feature>
<dbReference type="PANTHER" id="PTHR38248:SF2">
    <property type="entry name" value="FUNK1 11"/>
    <property type="match status" value="1"/>
</dbReference>
<dbReference type="AlphaFoldDB" id="A0A409W1L5"/>
<evidence type="ECO:0000313" key="4">
    <source>
        <dbReference type="Proteomes" id="UP000284842"/>
    </source>
</evidence>
<feature type="compositionally biased region" description="Polar residues" evidence="1">
    <location>
        <begin position="854"/>
        <end position="871"/>
    </location>
</feature>
<feature type="compositionally biased region" description="Polar residues" evidence="1">
    <location>
        <begin position="892"/>
        <end position="901"/>
    </location>
</feature>
<evidence type="ECO:0000259" key="2">
    <source>
        <dbReference type="Pfam" id="PF17667"/>
    </source>
</evidence>
<dbReference type="Pfam" id="PF17667">
    <property type="entry name" value="Pkinase_fungal"/>
    <property type="match status" value="1"/>
</dbReference>
<protein>
    <recommendedName>
        <fullName evidence="2">Fungal-type protein kinase domain-containing protein</fullName>
    </recommendedName>
</protein>
<reference evidence="3 4" key="1">
    <citation type="journal article" date="2018" name="Evol. Lett.">
        <title>Horizontal gene cluster transfer increased hallucinogenic mushroom diversity.</title>
        <authorList>
            <person name="Reynolds H.T."/>
            <person name="Vijayakumar V."/>
            <person name="Gluck-Thaler E."/>
            <person name="Korotkin H.B."/>
            <person name="Matheny P.B."/>
            <person name="Slot J.C."/>
        </authorList>
    </citation>
    <scope>NUCLEOTIDE SEQUENCE [LARGE SCALE GENOMIC DNA]</scope>
    <source>
        <strain evidence="3 4">2629</strain>
    </source>
</reference>
<dbReference type="Gene3D" id="1.10.510.10">
    <property type="entry name" value="Transferase(Phosphotransferase) domain 1"/>
    <property type="match status" value="1"/>
</dbReference>
<dbReference type="Proteomes" id="UP000284842">
    <property type="component" value="Unassembled WGS sequence"/>
</dbReference>
<organism evidence="3 4">
    <name type="scientific">Panaeolus cyanescens</name>
    <dbReference type="NCBI Taxonomy" id="181874"/>
    <lineage>
        <taxon>Eukaryota</taxon>
        <taxon>Fungi</taxon>
        <taxon>Dikarya</taxon>
        <taxon>Basidiomycota</taxon>
        <taxon>Agaricomycotina</taxon>
        <taxon>Agaricomycetes</taxon>
        <taxon>Agaricomycetidae</taxon>
        <taxon>Agaricales</taxon>
        <taxon>Agaricineae</taxon>
        <taxon>Galeropsidaceae</taxon>
        <taxon>Panaeolus</taxon>
    </lineage>
</organism>
<dbReference type="OrthoDB" id="5569250at2759"/>
<dbReference type="InterPro" id="IPR040976">
    <property type="entry name" value="Pkinase_fungal"/>
</dbReference>
<name>A0A409W1L5_9AGAR</name>
<dbReference type="InParanoid" id="A0A409W1L5"/>
<feature type="compositionally biased region" description="Acidic residues" evidence="1">
    <location>
        <begin position="374"/>
        <end position="388"/>
    </location>
</feature>
<accession>A0A409W1L5</accession>
<feature type="region of interest" description="Disordered" evidence="1">
    <location>
        <begin position="854"/>
        <end position="984"/>
    </location>
</feature>
<gene>
    <name evidence="3" type="ORF">CVT24_002082</name>
</gene>
<dbReference type="InterPro" id="IPR011009">
    <property type="entry name" value="Kinase-like_dom_sf"/>
</dbReference>
<evidence type="ECO:0000313" key="3">
    <source>
        <dbReference type="EMBL" id="PPQ72397.1"/>
    </source>
</evidence>
<evidence type="ECO:0000256" key="1">
    <source>
        <dbReference type="SAM" id="MobiDB-lite"/>
    </source>
</evidence>
<proteinExistence type="predicted"/>
<dbReference type="PANTHER" id="PTHR38248">
    <property type="entry name" value="FUNK1 6"/>
    <property type="match status" value="1"/>
</dbReference>
<feature type="region of interest" description="Disordered" evidence="1">
    <location>
        <begin position="140"/>
        <end position="159"/>
    </location>
</feature>